<accession>A0A820BIJ4</accession>
<proteinExistence type="predicted"/>
<dbReference type="AlphaFoldDB" id="A0A820BIJ4"/>
<feature type="non-terminal residue" evidence="1">
    <location>
        <position position="1"/>
    </location>
</feature>
<gene>
    <name evidence="1" type="ORF">OKA104_LOCUS41352</name>
</gene>
<evidence type="ECO:0000313" key="1">
    <source>
        <dbReference type="EMBL" id="CAF4207829.1"/>
    </source>
</evidence>
<organism evidence="1 2">
    <name type="scientific">Adineta steineri</name>
    <dbReference type="NCBI Taxonomy" id="433720"/>
    <lineage>
        <taxon>Eukaryota</taxon>
        <taxon>Metazoa</taxon>
        <taxon>Spiralia</taxon>
        <taxon>Gnathifera</taxon>
        <taxon>Rotifera</taxon>
        <taxon>Eurotatoria</taxon>
        <taxon>Bdelloidea</taxon>
        <taxon>Adinetida</taxon>
        <taxon>Adinetidae</taxon>
        <taxon>Adineta</taxon>
    </lineage>
</organism>
<dbReference type="EMBL" id="CAJOAY010009642">
    <property type="protein sequence ID" value="CAF4207829.1"/>
    <property type="molecule type" value="Genomic_DNA"/>
</dbReference>
<evidence type="ECO:0000313" key="2">
    <source>
        <dbReference type="Proteomes" id="UP000663881"/>
    </source>
</evidence>
<name>A0A820BIJ4_9BILA</name>
<dbReference type="Proteomes" id="UP000663881">
    <property type="component" value="Unassembled WGS sequence"/>
</dbReference>
<comment type="caution">
    <text evidence="1">The sequence shown here is derived from an EMBL/GenBank/DDBJ whole genome shotgun (WGS) entry which is preliminary data.</text>
</comment>
<protein>
    <submittedName>
        <fullName evidence="1">Uncharacterized protein</fullName>
    </submittedName>
</protein>
<sequence length="27" mass="3031">AFGFAACLIFIVEALIRLRHLADKIQT</sequence>
<reference evidence="1" key="1">
    <citation type="submission" date="2021-02" db="EMBL/GenBank/DDBJ databases">
        <authorList>
            <person name="Nowell W R."/>
        </authorList>
    </citation>
    <scope>NUCLEOTIDE SEQUENCE</scope>
</reference>